<gene>
    <name evidence="2" type="ORF">AVDCRST_MAG31-1259</name>
</gene>
<evidence type="ECO:0000256" key="1">
    <source>
        <dbReference type="SAM" id="MobiDB-lite"/>
    </source>
</evidence>
<dbReference type="EMBL" id="CADCWA010000085">
    <property type="protein sequence ID" value="CAA9515634.1"/>
    <property type="molecule type" value="Genomic_DNA"/>
</dbReference>
<sequence>MDDSWDPDTAPEWPEEAWDRAQISIGGKVVRPATGTLTKRGRPPVGAEPKQQVTLRLPAEVIGYFKAGGPGWQTRISDVLQRHAREERSQPPKR</sequence>
<feature type="region of interest" description="Disordered" evidence="1">
    <location>
        <begin position="1"/>
        <end position="21"/>
    </location>
</feature>
<reference evidence="2" key="1">
    <citation type="submission" date="2020-02" db="EMBL/GenBank/DDBJ databases">
        <authorList>
            <person name="Meier V. D."/>
        </authorList>
    </citation>
    <scope>NUCLEOTIDE SEQUENCE</scope>
    <source>
        <strain evidence="2">AVDCRST_MAG31</strain>
    </source>
</reference>
<proteinExistence type="predicted"/>
<protein>
    <recommendedName>
        <fullName evidence="3">BrnA antitoxin of type II toxin-antitoxin system</fullName>
    </recommendedName>
</protein>
<dbReference type="AlphaFoldDB" id="A0A6J4T815"/>
<name>A0A6J4T815_9SPHN</name>
<accession>A0A6J4T815</accession>
<organism evidence="2">
    <name type="scientific">uncultured Sphingomonas sp</name>
    <dbReference type="NCBI Taxonomy" id="158754"/>
    <lineage>
        <taxon>Bacteria</taxon>
        <taxon>Pseudomonadati</taxon>
        <taxon>Pseudomonadota</taxon>
        <taxon>Alphaproteobacteria</taxon>
        <taxon>Sphingomonadales</taxon>
        <taxon>Sphingomonadaceae</taxon>
        <taxon>Sphingomonas</taxon>
        <taxon>environmental samples</taxon>
    </lineage>
</organism>
<evidence type="ECO:0000313" key="2">
    <source>
        <dbReference type="EMBL" id="CAA9515634.1"/>
    </source>
</evidence>
<dbReference type="Pfam" id="PF14384">
    <property type="entry name" value="BrnA_antitoxin"/>
    <property type="match status" value="1"/>
</dbReference>
<dbReference type="InterPro" id="IPR025528">
    <property type="entry name" value="BrnA_antitoxin"/>
</dbReference>
<evidence type="ECO:0008006" key="3">
    <source>
        <dbReference type="Google" id="ProtNLM"/>
    </source>
</evidence>